<evidence type="ECO:0000256" key="1">
    <source>
        <dbReference type="SAM" id="Phobius"/>
    </source>
</evidence>
<accession>A0AA37WVY6</accession>
<comment type="caution">
    <text evidence="2">The sequence shown here is derived from an EMBL/GenBank/DDBJ whole genome shotgun (WGS) entry which is preliminary data.</text>
</comment>
<keyword evidence="1" id="KW-0812">Transmembrane</keyword>
<dbReference type="EMBL" id="BSPL01000028">
    <property type="protein sequence ID" value="GLS73662.1"/>
    <property type="molecule type" value="Genomic_DNA"/>
</dbReference>
<proteinExistence type="predicted"/>
<dbReference type="Proteomes" id="UP001157440">
    <property type="component" value="Unassembled WGS sequence"/>
</dbReference>
<dbReference type="GO" id="GO:0055085">
    <property type="term" value="P:transmembrane transport"/>
    <property type="evidence" value="ECO:0007669"/>
    <property type="project" value="InterPro"/>
</dbReference>
<name>A0AA37WVY6_9HYPH</name>
<protein>
    <recommendedName>
        <fullName evidence="4">Low affinity iron permease family protein</fullName>
    </recommendedName>
</protein>
<gene>
    <name evidence="2" type="ORF">GCM10007890_56770</name>
</gene>
<keyword evidence="3" id="KW-1185">Reference proteome</keyword>
<dbReference type="AlphaFoldDB" id="A0AA37WVY6"/>
<reference evidence="3" key="1">
    <citation type="journal article" date="2019" name="Int. J. Syst. Evol. Microbiol.">
        <title>The Global Catalogue of Microorganisms (GCM) 10K type strain sequencing project: providing services to taxonomists for standard genome sequencing and annotation.</title>
        <authorList>
            <consortium name="The Broad Institute Genomics Platform"/>
            <consortium name="The Broad Institute Genome Sequencing Center for Infectious Disease"/>
            <person name="Wu L."/>
            <person name="Ma J."/>
        </authorList>
    </citation>
    <scope>NUCLEOTIDE SEQUENCE [LARGE SCALE GENOMIC DNA]</scope>
    <source>
        <strain evidence="3">NBRC 103632</strain>
    </source>
</reference>
<sequence length="114" mass="12193">MLDRPIVSLAVWLSKPIGFLATCFTVAAGLGAGALLSFNDHWALVFNLFLSIAAMLLAGVILVAGARDIAAIQIKLDELIRAVADTDERLIGIEDLSAEELELLRQDKAPRPPA</sequence>
<feature type="transmembrane region" description="Helical" evidence="1">
    <location>
        <begin position="42"/>
        <end position="66"/>
    </location>
</feature>
<evidence type="ECO:0000313" key="3">
    <source>
        <dbReference type="Proteomes" id="UP001157440"/>
    </source>
</evidence>
<evidence type="ECO:0008006" key="4">
    <source>
        <dbReference type="Google" id="ProtNLM"/>
    </source>
</evidence>
<keyword evidence="1" id="KW-0472">Membrane</keyword>
<keyword evidence="1" id="KW-1133">Transmembrane helix</keyword>
<dbReference type="RefSeq" id="WP_238197745.1">
    <property type="nucleotide sequence ID" value="NZ_BPQZ01000021.1"/>
</dbReference>
<evidence type="ECO:0000313" key="2">
    <source>
        <dbReference type="EMBL" id="GLS73662.1"/>
    </source>
</evidence>
<feature type="transmembrane region" description="Helical" evidence="1">
    <location>
        <begin position="12"/>
        <end position="36"/>
    </location>
</feature>
<organism evidence="2 3">
    <name type="scientific">Methylobacterium tardum</name>
    <dbReference type="NCBI Taxonomy" id="374432"/>
    <lineage>
        <taxon>Bacteria</taxon>
        <taxon>Pseudomonadati</taxon>
        <taxon>Pseudomonadota</taxon>
        <taxon>Alphaproteobacteria</taxon>
        <taxon>Hyphomicrobiales</taxon>
        <taxon>Methylobacteriaceae</taxon>
        <taxon>Methylobacterium</taxon>
    </lineage>
</organism>
<dbReference type="InterPro" id="IPR007251">
    <property type="entry name" value="Iron_permease_Fet4"/>
</dbReference>
<dbReference type="Pfam" id="PF04120">
    <property type="entry name" value="Iron_permease"/>
    <property type="match status" value="1"/>
</dbReference>